<dbReference type="EMBL" id="CP030104">
    <property type="protein sequence ID" value="AWX44830.1"/>
    <property type="molecule type" value="Genomic_DNA"/>
</dbReference>
<dbReference type="AlphaFoldDB" id="A0A2Z4LT20"/>
<organism evidence="1 2">
    <name type="scientific">Flagellimonas maritima</name>
    <dbReference type="NCBI Taxonomy" id="1383885"/>
    <lineage>
        <taxon>Bacteria</taxon>
        <taxon>Pseudomonadati</taxon>
        <taxon>Bacteroidota</taxon>
        <taxon>Flavobacteriia</taxon>
        <taxon>Flavobacteriales</taxon>
        <taxon>Flavobacteriaceae</taxon>
        <taxon>Flagellimonas</taxon>
    </lineage>
</organism>
<sequence>MFNLNSNTMLNTKITIGKETFEIYSVRKDVKLYFWNIENSEKQFTSSLSELHQNLGKGTWALT</sequence>
<dbReference type="Proteomes" id="UP000248536">
    <property type="component" value="Chromosome"/>
</dbReference>
<evidence type="ECO:0000313" key="2">
    <source>
        <dbReference type="Proteomes" id="UP000248536"/>
    </source>
</evidence>
<protein>
    <submittedName>
        <fullName evidence="1">Uncharacterized protein</fullName>
    </submittedName>
</protein>
<keyword evidence="2" id="KW-1185">Reference proteome</keyword>
<reference evidence="1 2" key="1">
    <citation type="submission" date="2018-06" db="EMBL/GenBank/DDBJ databases">
        <title>Spongiibacterium sp. HME9304 Genome sequencing and assembly.</title>
        <authorList>
            <person name="Kang H."/>
            <person name="Kim H."/>
            <person name="Joh K."/>
        </authorList>
    </citation>
    <scope>NUCLEOTIDE SEQUENCE [LARGE SCALE GENOMIC DNA]</scope>
    <source>
        <strain evidence="1 2">HME9304</strain>
    </source>
</reference>
<name>A0A2Z4LT20_9FLAO</name>
<dbReference type="KEGG" id="spon:HME9304_01835"/>
<gene>
    <name evidence="1" type="ORF">HME9304_01835</name>
</gene>
<evidence type="ECO:0000313" key="1">
    <source>
        <dbReference type="EMBL" id="AWX44830.1"/>
    </source>
</evidence>
<accession>A0A2Z4LT20</accession>
<proteinExistence type="predicted"/>